<dbReference type="EMBL" id="JAULSN010000001">
    <property type="protein sequence ID" value="KAK3383396.1"/>
    <property type="molecule type" value="Genomic_DNA"/>
</dbReference>
<evidence type="ECO:0000313" key="3">
    <source>
        <dbReference type="Proteomes" id="UP001287356"/>
    </source>
</evidence>
<reference evidence="2" key="2">
    <citation type="submission" date="2023-06" db="EMBL/GenBank/DDBJ databases">
        <authorList>
            <consortium name="Lawrence Berkeley National Laboratory"/>
            <person name="Haridas S."/>
            <person name="Hensen N."/>
            <person name="Bonometti L."/>
            <person name="Westerberg I."/>
            <person name="Brannstrom I.O."/>
            <person name="Guillou S."/>
            <person name="Cros-Aarteil S."/>
            <person name="Calhoun S."/>
            <person name="Kuo A."/>
            <person name="Mondo S."/>
            <person name="Pangilinan J."/>
            <person name="Riley R."/>
            <person name="Labutti K."/>
            <person name="Andreopoulos B."/>
            <person name="Lipzen A."/>
            <person name="Chen C."/>
            <person name="Yanf M."/>
            <person name="Daum C."/>
            <person name="Ng V."/>
            <person name="Clum A."/>
            <person name="Steindorff A."/>
            <person name="Ohm R."/>
            <person name="Martin F."/>
            <person name="Silar P."/>
            <person name="Natvig D."/>
            <person name="Lalanne C."/>
            <person name="Gautier V."/>
            <person name="Ament-Velasquez S.L."/>
            <person name="Kruys A."/>
            <person name="Hutchinson M.I."/>
            <person name="Powell A.J."/>
            <person name="Barry K."/>
            <person name="Miller A.N."/>
            <person name="Grigoriev I.V."/>
            <person name="Debuchy R."/>
            <person name="Gladieux P."/>
            <person name="Thoren M.H."/>
            <person name="Johannesson H."/>
        </authorList>
    </citation>
    <scope>NUCLEOTIDE SEQUENCE</scope>
    <source>
        <strain evidence="2">CBS 958.72</strain>
    </source>
</reference>
<feature type="region of interest" description="Disordered" evidence="1">
    <location>
        <begin position="128"/>
        <end position="160"/>
    </location>
</feature>
<name>A0AAE0NKZ0_9PEZI</name>
<evidence type="ECO:0008006" key="4">
    <source>
        <dbReference type="Google" id="ProtNLM"/>
    </source>
</evidence>
<proteinExistence type="predicted"/>
<feature type="compositionally biased region" description="Basic and acidic residues" evidence="1">
    <location>
        <begin position="151"/>
        <end position="160"/>
    </location>
</feature>
<sequence>MEIPDHPQKNNNNSSKGAAFGSRRSAKNPAFETKLQQMALPLAPLVQMTTGAVHPAFPPTLLSFWLLTDDQLDALASFYHQRTPCQWTAHYPCPVAWPQGLSLEEKRRKLGKFIGLRGCDTPFLQQTLPVGSGSNKRKRAGPKTEEEIEDEARRARGASDDEMFRRKMGWY</sequence>
<dbReference type="AlphaFoldDB" id="A0AAE0NKZ0"/>
<feature type="region of interest" description="Disordered" evidence="1">
    <location>
        <begin position="1"/>
        <end position="26"/>
    </location>
</feature>
<accession>A0AAE0NKZ0</accession>
<dbReference type="Proteomes" id="UP001287356">
    <property type="component" value="Unassembled WGS sequence"/>
</dbReference>
<evidence type="ECO:0000313" key="2">
    <source>
        <dbReference type="EMBL" id="KAK3383396.1"/>
    </source>
</evidence>
<keyword evidence="3" id="KW-1185">Reference proteome</keyword>
<reference evidence="2" key="1">
    <citation type="journal article" date="2023" name="Mol. Phylogenet. Evol.">
        <title>Genome-scale phylogeny and comparative genomics of the fungal order Sordariales.</title>
        <authorList>
            <person name="Hensen N."/>
            <person name="Bonometti L."/>
            <person name="Westerberg I."/>
            <person name="Brannstrom I.O."/>
            <person name="Guillou S."/>
            <person name="Cros-Aarteil S."/>
            <person name="Calhoun S."/>
            <person name="Haridas S."/>
            <person name="Kuo A."/>
            <person name="Mondo S."/>
            <person name="Pangilinan J."/>
            <person name="Riley R."/>
            <person name="LaButti K."/>
            <person name="Andreopoulos B."/>
            <person name="Lipzen A."/>
            <person name="Chen C."/>
            <person name="Yan M."/>
            <person name="Daum C."/>
            <person name="Ng V."/>
            <person name="Clum A."/>
            <person name="Steindorff A."/>
            <person name="Ohm R.A."/>
            <person name="Martin F."/>
            <person name="Silar P."/>
            <person name="Natvig D.O."/>
            <person name="Lalanne C."/>
            <person name="Gautier V."/>
            <person name="Ament-Velasquez S.L."/>
            <person name="Kruys A."/>
            <person name="Hutchinson M.I."/>
            <person name="Powell A.J."/>
            <person name="Barry K."/>
            <person name="Miller A.N."/>
            <person name="Grigoriev I.V."/>
            <person name="Debuchy R."/>
            <person name="Gladieux P."/>
            <person name="Hiltunen Thoren M."/>
            <person name="Johannesson H."/>
        </authorList>
    </citation>
    <scope>NUCLEOTIDE SEQUENCE</scope>
    <source>
        <strain evidence="2">CBS 958.72</strain>
    </source>
</reference>
<comment type="caution">
    <text evidence="2">The sequence shown here is derived from an EMBL/GenBank/DDBJ whole genome shotgun (WGS) entry which is preliminary data.</text>
</comment>
<organism evidence="2 3">
    <name type="scientific">Lasiosphaeria ovina</name>
    <dbReference type="NCBI Taxonomy" id="92902"/>
    <lineage>
        <taxon>Eukaryota</taxon>
        <taxon>Fungi</taxon>
        <taxon>Dikarya</taxon>
        <taxon>Ascomycota</taxon>
        <taxon>Pezizomycotina</taxon>
        <taxon>Sordariomycetes</taxon>
        <taxon>Sordariomycetidae</taxon>
        <taxon>Sordariales</taxon>
        <taxon>Lasiosphaeriaceae</taxon>
        <taxon>Lasiosphaeria</taxon>
    </lineage>
</organism>
<protein>
    <recommendedName>
        <fullName evidence="4">Beta-xylosidase</fullName>
    </recommendedName>
</protein>
<evidence type="ECO:0000256" key="1">
    <source>
        <dbReference type="SAM" id="MobiDB-lite"/>
    </source>
</evidence>
<gene>
    <name evidence="2" type="ORF">B0T24DRAFT_47369</name>
</gene>